<dbReference type="PROSITE" id="PS50889">
    <property type="entry name" value="S4"/>
    <property type="match status" value="1"/>
</dbReference>
<keyword evidence="9" id="KW-1185">Reference proteome</keyword>
<dbReference type="Pfam" id="PF01479">
    <property type="entry name" value="S4"/>
    <property type="match status" value="1"/>
</dbReference>
<evidence type="ECO:0000256" key="2">
    <source>
        <dbReference type="ARBA" id="ARBA00022730"/>
    </source>
</evidence>
<dbReference type="AlphaFoldDB" id="A0A6P5XXE8"/>
<organism evidence="9 10">
    <name type="scientific">Durio zibethinus</name>
    <name type="common">Durian</name>
    <dbReference type="NCBI Taxonomy" id="66656"/>
    <lineage>
        <taxon>Eukaryota</taxon>
        <taxon>Viridiplantae</taxon>
        <taxon>Streptophyta</taxon>
        <taxon>Embryophyta</taxon>
        <taxon>Tracheophyta</taxon>
        <taxon>Spermatophyta</taxon>
        <taxon>Magnoliopsida</taxon>
        <taxon>eudicotyledons</taxon>
        <taxon>Gunneridae</taxon>
        <taxon>Pentapetalae</taxon>
        <taxon>rosids</taxon>
        <taxon>malvids</taxon>
        <taxon>Malvales</taxon>
        <taxon>Malvaceae</taxon>
        <taxon>Helicteroideae</taxon>
        <taxon>Durio</taxon>
    </lineage>
</organism>
<feature type="domain" description="RNA-binding S4" evidence="8">
    <location>
        <begin position="75"/>
        <end position="116"/>
    </location>
</feature>
<dbReference type="PANTHER" id="PTHR11831">
    <property type="entry name" value="30S 40S RIBOSOMAL PROTEIN"/>
    <property type="match status" value="1"/>
</dbReference>
<dbReference type="Proteomes" id="UP000515121">
    <property type="component" value="Unplaced"/>
</dbReference>
<dbReference type="GeneID" id="111286885"/>
<dbReference type="SUPFAM" id="SSF55174">
    <property type="entry name" value="Alpha-L RNA-binding motif"/>
    <property type="match status" value="1"/>
</dbReference>
<keyword evidence="4" id="KW-0689">Ribosomal protein</keyword>
<dbReference type="KEGG" id="dzi:111286885"/>
<dbReference type="CDD" id="cd00165">
    <property type="entry name" value="S4"/>
    <property type="match status" value="1"/>
</dbReference>
<evidence type="ECO:0000256" key="6">
    <source>
        <dbReference type="PROSITE-ProRule" id="PRU00182"/>
    </source>
</evidence>
<evidence type="ECO:0000256" key="3">
    <source>
        <dbReference type="ARBA" id="ARBA00022884"/>
    </source>
</evidence>
<keyword evidence="3 6" id="KW-0694">RNA-binding</keyword>
<sequence>MGRFSVQSQDPRCNRHMPLPFFTRSRSRHRSIQCRLQRLLLCCRSTLLRLSSWRFSRTDYVLALTLENFLEPRSQTLVFKAGMTKSIHYARMLIRQRHIRVGREVVNIPSFMVRVDLQKRIKFSLTSPFRGGRPGRVKRKKKRAAAKKAAGEDGDEEEDK</sequence>
<dbReference type="Gene3D" id="3.10.290.10">
    <property type="entry name" value="RNA-binding S4 domain"/>
    <property type="match status" value="1"/>
</dbReference>
<evidence type="ECO:0000313" key="10">
    <source>
        <dbReference type="RefSeq" id="XP_022732772.1"/>
    </source>
</evidence>
<evidence type="ECO:0000256" key="4">
    <source>
        <dbReference type="ARBA" id="ARBA00022980"/>
    </source>
</evidence>
<dbReference type="InterPro" id="IPR022801">
    <property type="entry name" value="Ribosomal_uS4"/>
</dbReference>
<dbReference type="GO" id="GO:0042274">
    <property type="term" value="P:ribosomal small subunit biogenesis"/>
    <property type="evidence" value="ECO:0007669"/>
    <property type="project" value="TreeGrafter"/>
</dbReference>
<gene>
    <name evidence="10" type="primary">LOC111286885</name>
    <name evidence="11" type="synonym">LOC111316453</name>
</gene>
<dbReference type="InterPro" id="IPR002942">
    <property type="entry name" value="S4_RNA-bd"/>
</dbReference>
<dbReference type="KEGG" id="dzi:111316453"/>
<dbReference type="InterPro" id="IPR005710">
    <property type="entry name" value="Ribosomal_uS4_euk/arc"/>
</dbReference>
<dbReference type="PANTHER" id="PTHR11831:SF47">
    <property type="entry name" value="SMALL RIBOSOMAL SUBUNIT PROTEIN US4Y"/>
    <property type="match status" value="1"/>
</dbReference>
<feature type="region of interest" description="Disordered" evidence="7">
    <location>
        <begin position="128"/>
        <end position="160"/>
    </location>
</feature>
<evidence type="ECO:0000313" key="11">
    <source>
        <dbReference type="RefSeq" id="XP_022774139.1"/>
    </source>
</evidence>
<evidence type="ECO:0000256" key="5">
    <source>
        <dbReference type="ARBA" id="ARBA00023274"/>
    </source>
</evidence>
<dbReference type="NCBIfam" id="TIGR01018">
    <property type="entry name" value="uS4_arch"/>
    <property type="match status" value="1"/>
</dbReference>
<keyword evidence="2" id="KW-0699">rRNA-binding</keyword>
<dbReference type="InterPro" id="IPR036986">
    <property type="entry name" value="S4_RNA-bd_sf"/>
</dbReference>
<dbReference type="GO" id="GO:0006412">
    <property type="term" value="P:translation"/>
    <property type="evidence" value="ECO:0007669"/>
    <property type="project" value="InterPro"/>
</dbReference>
<dbReference type="RefSeq" id="XP_022774139.1">
    <property type="nucleotide sequence ID" value="XM_022918404.1"/>
</dbReference>
<dbReference type="GO" id="GO:0022627">
    <property type="term" value="C:cytosolic small ribosomal subunit"/>
    <property type="evidence" value="ECO:0007669"/>
    <property type="project" value="TreeGrafter"/>
</dbReference>
<evidence type="ECO:0000259" key="8">
    <source>
        <dbReference type="Pfam" id="PF01479"/>
    </source>
</evidence>
<name>A0A6P5XXE8_DURZI</name>
<evidence type="ECO:0000313" key="9">
    <source>
        <dbReference type="Proteomes" id="UP000515121"/>
    </source>
</evidence>
<reference evidence="10 11" key="1">
    <citation type="submission" date="2025-04" db="UniProtKB">
        <authorList>
            <consortium name="RefSeq"/>
        </authorList>
    </citation>
    <scope>IDENTIFICATION</scope>
    <source>
        <tissue evidence="10 11">Fruit stalk</tissue>
    </source>
</reference>
<dbReference type="GO" id="GO:0003735">
    <property type="term" value="F:structural constituent of ribosome"/>
    <property type="evidence" value="ECO:0007669"/>
    <property type="project" value="InterPro"/>
</dbReference>
<keyword evidence="5" id="KW-0687">Ribonucleoprotein</keyword>
<proteinExistence type="inferred from homology"/>
<accession>A0A6P5XXE8</accession>
<comment type="similarity">
    <text evidence="1">Belongs to the universal ribosomal protein uS4 family.</text>
</comment>
<dbReference type="GO" id="GO:0019843">
    <property type="term" value="F:rRNA binding"/>
    <property type="evidence" value="ECO:0007669"/>
    <property type="project" value="UniProtKB-KW"/>
</dbReference>
<evidence type="ECO:0000256" key="7">
    <source>
        <dbReference type="SAM" id="MobiDB-lite"/>
    </source>
</evidence>
<evidence type="ECO:0000256" key="1">
    <source>
        <dbReference type="ARBA" id="ARBA00007465"/>
    </source>
</evidence>
<feature type="compositionally biased region" description="Basic residues" evidence="7">
    <location>
        <begin position="133"/>
        <end position="146"/>
    </location>
</feature>
<dbReference type="RefSeq" id="XP_022732772.1">
    <property type="nucleotide sequence ID" value="XM_022877037.1"/>
</dbReference>
<protein>
    <submittedName>
        <fullName evidence="10 11">40S ribosomal protein S9-2-like</fullName>
    </submittedName>
</protein>